<dbReference type="PANTHER" id="PTHR38117">
    <property type="entry name" value="NACHT AND WD40 DOMAIN PROTEIN"/>
    <property type="match status" value="1"/>
</dbReference>
<accession>A0A2J6Q768</accession>
<gene>
    <name evidence="2" type="ORF">NA56DRAFT_111741</name>
</gene>
<dbReference type="Proteomes" id="UP000235672">
    <property type="component" value="Unassembled WGS sequence"/>
</dbReference>
<evidence type="ECO:0000313" key="3">
    <source>
        <dbReference type="Proteomes" id="UP000235672"/>
    </source>
</evidence>
<name>A0A2J6Q768_9HELO</name>
<sequence>MSSFLNTSTTVKTITPIPNATLQQALAVLHSDETMLSLNPIIKSHKLLPDSSSEAFFSRVPDEHKPPVTGSYAGVIPVYEIVEAMESGTAEGEAQSGSWRGGWASRFIPDTITYESSIQSTADGMVSITHAPMGVNSVTTWVVREASAEEGGKGLVLEKTGKVTSNRMLMTFIKTTLQESYEKLDRDFVAALEREIAGQHDVEKVT</sequence>
<dbReference type="EMBL" id="KZ613479">
    <property type="protein sequence ID" value="PMD22083.1"/>
    <property type="molecule type" value="Genomic_DNA"/>
</dbReference>
<evidence type="ECO:0000259" key="1">
    <source>
        <dbReference type="Pfam" id="PF23155"/>
    </source>
</evidence>
<dbReference type="PANTHER" id="PTHR38117:SF2">
    <property type="entry name" value="NACHT AND WD40 DOMAIN PROTEIN"/>
    <property type="match status" value="1"/>
</dbReference>
<keyword evidence="3" id="KW-1185">Reference proteome</keyword>
<evidence type="ECO:0000313" key="2">
    <source>
        <dbReference type="EMBL" id="PMD22083.1"/>
    </source>
</evidence>
<proteinExistence type="predicted"/>
<organism evidence="2 3">
    <name type="scientific">Hyaloscypha hepaticicola</name>
    <dbReference type="NCBI Taxonomy" id="2082293"/>
    <lineage>
        <taxon>Eukaryota</taxon>
        <taxon>Fungi</taxon>
        <taxon>Dikarya</taxon>
        <taxon>Ascomycota</taxon>
        <taxon>Pezizomycotina</taxon>
        <taxon>Leotiomycetes</taxon>
        <taxon>Helotiales</taxon>
        <taxon>Hyaloscyphaceae</taxon>
        <taxon>Hyaloscypha</taxon>
    </lineage>
</organism>
<protein>
    <recommendedName>
        <fullName evidence="1">DUF7053 domain-containing protein</fullName>
    </recommendedName>
</protein>
<dbReference type="AlphaFoldDB" id="A0A2J6Q768"/>
<dbReference type="InterPro" id="IPR055481">
    <property type="entry name" value="DUF7053"/>
</dbReference>
<dbReference type="OrthoDB" id="3246050at2759"/>
<feature type="domain" description="DUF7053" evidence="1">
    <location>
        <begin position="7"/>
        <end position="192"/>
    </location>
</feature>
<dbReference type="Pfam" id="PF23155">
    <property type="entry name" value="DUF7053"/>
    <property type="match status" value="1"/>
</dbReference>
<reference evidence="2 3" key="1">
    <citation type="submission" date="2016-05" db="EMBL/GenBank/DDBJ databases">
        <title>A degradative enzymes factory behind the ericoid mycorrhizal symbiosis.</title>
        <authorList>
            <consortium name="DOE Joint Genome Institute"/>
            <person name="Martino E."/>
            <person name="Morin E."/>
            <person name="Grelet G."/>
            <person name="Kuo A."/>
            <person name="Kohler A."/>
            <person name="Daghino S."/>
            <person name="Barry K."/>
            <person name="Choi C."/>
            <person name="Cichocki N."/>
            <person name="Clum A."/>
            <person name="Copeland A."/>
            <person name="Hainaut M."/>
            <person name="Haridas S."/>
            <person name="Labutti K."/>
            <person name="Lindquist E."/>
            <person name="Lipzen A."/>
            <person name="Khouja H.-R."/>
            <person name="Murat C."/>
            <person name="Ohm R."/>
            <person name="Olson A."/>
            <person name="Spatafora J."/>
            <person name="Veneault-Fourrey C."/>
            <person name="Henrissat B."/>
            <person name="Grigoriev I."/>
            <person name="Martin F."/>
            <person name="Perotto S."/>
        </authorList>
    </citation>
    <scope>NUCLEOTIDE SEQUENCE [LARGE SCALE GENOMIC DNA]</scope>
    <source>
        <strain evidence="2 3">UAMH 7357</strain>
    </source>
</reference>